<evidence type="ECO:0000259" key="1">
    <source>
        <dbReference type="Pfam" id="PF01973"/>
    </source>
</evidence>
<dbReference type="Pfam" id="PF01973">
    <property type="entry name" value="MptE-like"/>
    <property type="match status" value="1"/>
</dbReference>
<sequence>MHHLDQAIRQYGEHLPPLLLWEPISEIEQNEAFQMKRSQIFAKLNQHHIPYVLLNSNDDQNEWEISLKSFLKKTNLNTLELRPFPGYTRAFPEKIDSFVTFLTQITNARTDINTQTIGHFSRIWTHNYQKNDSLIKARKADTYLLNSIQMGQKLPVFVGASPDLEQEISFLKQHRSELLLLSSDTSVQYLLSESLLPDAILSFDPGRGTLYHFLPSIPSGIPIITWLGGLSEIFSLPNPIYLVNTNHPVDQILEHKLKEPWPSLANPSLNLAGMGKALATLAKSAKFLLSGVSFKGDSGKAHCRGTGYERFRLPQVKRERTWEQLNTTKLYAKNEGKNKLAWDQLWQPSPPIQIGHLKDAFIEKETRVSTSISEANKIFRGIKGFPELNQNDWERAFQEFPEVISSKTFMRWYPG</sequence>
<feature type="domain" description="6-hydroxymethylpterin diphosphokinase MptE-like" evidence="1">
    <location>
        <begin position="144"/>
        <end position="232"/>
    </location>
</feature>
<proteinExistence type="predicted"/>
<reference evidence="2" key="1">
    <citation type="journal article" date="2019" name="PLoS Negl. Trop. Dis.">
        <title>Revisiting the worldwide diversity of Leptospira species in the environment.</title>
        <authorList>
            <person name="Vincent A.T."/>
            <person name="Schiettekatte O."/>
            <person name="Bourhy P."/>
            <person name="Veyrier F.J."/>
            <person name="Picardeau M."/>
        </authorList>
    </citation>
    <scope>NUCLEOTIDE SEQUENCE [LARGE SCALE GENOMIC DNA]</scope>
    <source>
        <strain evidence="2">201702476</strain>
    </source>
</reference>
<gene>
    <name evidence="2" type="ORF">EHQ58_06075</name>
</gene>
<accession>A0A4R9K249</accession>
<comment type="caution">
    <text evidence="2">The sequence shown here is derived from an EMBL/GenBank/DDBJ whole genome shotgun (WGS) entry which is preliminary data.</text>
</comment>
<dbReference type="EMBL" id="RQGD01000022">
    <property type="protein sequence ID" value="TGL60063.1"/>
    <property type="molecule type" value="Genomic_DNA"/>
</dbReference>
<dbReference type="OrthoDB" id="335210at2"/>
<evidence type="ECO:0000313" key="3">
    <source>
        <dbReference type="Proteomes" id="UP000297693"/>
    </source>
</evidence>
<evidence type="ECO:0000313" key="2">
    <source>
        <dbReference type="EMBL" id="TGL60063.1"/>
    </source>
</evidence>
<dbReference type="AlphaFoldDB" id="A0A4R9K249"/>
<dbReference type="Proteomes" id="UP000297693">
    <property type="component" value="Unassembled WGS sequence"/>
</dbReference>
<dbReference type="RefSeq" id="WP_135622990.1">
    <property type="nucleotide sequence ID" value="NZ_RQGD01000022.1"/>
</dbReference>
<protein>
    <submittedName>
        <fullName evidence="2">DUF115 domain-containing protein</fullName>
    </submittedName>
</protein>
<dbReference type="InterPro" id="IPR002826">
    <property type="entry name" value="MptE-like"/>
</dbReference>
<name>A0A4R9K249_9LEPT</name>
<keyword evidence="3" id="KW-1185">Reference proteome</keyword>
<organism evidence="2 3">
    <name type="scientific">Leptospira ognonensis</name>
    <dbReference type="NCBI Taxonomy" id="2484945"/>
    <lineage>
        <taxon>Bacteria</taxon>
        <taxon>Pseudomonadati</taxon>
        <taxon>Spirochaetota</taxon>
        <taxon>Spirochaetia</taxon>
        <taxon>Leptospirales</taxon>
        <taxon>Leptospiraceae</taxon>
        <taxon>Leptospira</taxon>
    </lineage>
</organism>
<dbReference type="PANTHER" id="PTHR41786">
    <property type="entry name" value="MOTILITY ACCESSORY FACTOR MAF"/>
    <property type="match status" value="1"/>
</dbReference>
<dbReference type="PANTHER" id="PTHR41786:SF1">
    <property type="entry name" value="6-HYDROXYMETHYLPTERIN DIPHOSPHOKINASE MPTE-LIKE DOMAIN-CONTAINING PROTEIN"/>
    <property type="match status" value="1"/>
</dbReference>